<feature type="compositionally biased region" description="Basic and acidic residues" evidence="1">
    <location>
        <begin position="209"/>
        <end position="221"/>
    </location>
</feature>
<dbReference type="PANTHER" id="PTHR34802">
    <property type="entry name" value="CHORISMATE SYNTHASE"/>
    <property type="match status" value="1"/>
</dbReference>
<feature type="compositionally biased region" description="Basic and acidic residues" evidence="1">
    <location>
        <begin position="101"/>
        <end position="128"/>
    </location>
</feature>
<protein>
    <submittedName>
        <fullName evidence="2">Cell wall protein AWA1</fullName>
    </submittedName>
</protein>
<feature type="region of interest" description="Disordered" evidence="1">
    <location>
        <begin position="316"/>
        <end position="347"/>
    </location>
</feature>
<proteinExistence type="predicted"/>
<feature type="compositionally biased region" description="Polar residues" evidence="1">
    <location>
        <begin position="80"/>
        <end position="97"/>
    </location>
</feature>
<keyword evidence="3" id="KW-1185">Reference proteome</keyword>
<dbReference type="PANTHER" id="PTHR34802:SF1">
    <property type="entry name" value="CHORISMATE SYNTHASE"/>
    <property type="match status" value="1"/>
</dbReference>
<name>A0A443P6Z7_9MAGN</name>
<dbReference type="EMBL" id="QPKB01000006">
    <property type="protein sequence ID" value="RWR86564.1"/>
    <property type="molecule type" value="Genomic_DNA"/>
</dbReference>
<dbReference type="OrthoDB" id="1923709at2759"/>
<comment type="caution">
    <text evidence="2">The sequence shown here is derived from an EMBL/GenBank/DDBJ whole genome shotgun (WGS) entry which is preliminary data.</text>
</comment>
<organism evidence="2 3">
    <name type="scientific">Cinnamomum micranthum f. kanehirae</name>
    <dbReference type="NCBI Taxonomy" id="337451"/>
    <lineage>
        <taxon>Eukaryota</taxon>
        <taxon>Viridiplantae</taxon>
        <taxon>Streptophyta</taxon>
        <taxon>Embryophyta</taxon>
        <taxon>Tracheophyta</taxon>
        <taxon>Spermatophyta</taxon>
        <taxon>Magnoliopsida</taxon>
        <taxon>Magnoliidae</taxon>
        <taxon>Laurales</taxon>
        <taxon>Lauraceae</taxon>
        <taxon>Cinnamomum</taxon>
    </lineage>
</organism>
<accession>A0A443P6Z7</accession>
<feature type="region of interest" description="Disordered" evidence="1">
    <location>
        <begin position="1015"/>
        <end position="1041"/>
    </location>
</feature>
<dbReference type="AlphaFoldDB" id="A0A443P6Z7"/>
<evidence type="ECO:0000313" key="2">
    <source>
        <dbReference type="EMBL" id="RWR86564.1"/>
    </source>
</evidence>
<evidence type="ECO:0000313" key="3">
    <source>
        <dbReference type="Proteomes" id="UP000283530"/>
    </source>
</evidence>
<feature type="region of interest" description="Disordered" evidence="1">
    <location>
        <begin position="65"/>
        <end position="221"/>
    </location>
</feature>
<evidence type="ECO:0000256" key="1">
    <source>
        <dbReference type="SAM" id="MobiDB-lite"/>
    </source>
</evidence>
<feature type="region of interest" description="Disordered" evidence="1">
    <location>
        <begin position="1"/>
        <end position="25"/>
    </location>
</feature>
<feature type="compositionally biased region" description="Basic and acidic residues" evidence="1">
    <location>
        <begin position="190"/>
        <end position="200"/>
    </location>
</feature>
<sequence>MSLESEDQCAPAAMEQSKDESQKRSKISYSREFLLCFAGLDICKRLPDGFDASILSDFEDASLGIPERGQRVPGGLSLQRFGSTPLNRVDSSSNYSRGSHGRWDTRSSGSNDRDGDSDRDSVTQDSGRRSGNQPRRTWQHPEHDGLLGSGAFPRPSGYTGSASAPRGRGNGDYQLNRSNEPYQPPRFYKGRQDTDSRNDETFGSAECSSEDRAEEERKRRESFELMRKEQHNALKEKQKHPDKHKGQLDIDLVALLKNSEDESLQNKIDERLEDHVASISQGDSVKCSFHAQAPASRPLVPPGFASAALEKNLGTKPLVPTPATEVGNTGYEDSAYSKSNGSGDDHLSEKQSAACIHSHEQQCENRSAGVPLMDANENNLVLSGGAEASNCSFSIETSSYKSSSLLEAREGWVDSAVANSDSEKVTRFEVGTGGQDQSTSILEKLFNNALAVNGVGSPKFNEHNDVKSDGDTWSTQPSQASKFAHWFLEEEMKPVHDASSSKARDLLSLIASHDNGSQVSTVSNEKGIDNISRIFPFENTGVSQNLITPTAATSTTVGVLEPFYHCDKPDTGSGVLTCEDLEQSILAEAEVSGSNMQHSVHGAWNFLDSKVEAQKAAVDDHASQHLLSLLQKGTSSKVLTTSSPNLDAVSSDKLVVPDSMISTAENVHGSENTLTLETLFGTAFMKELQSVEAPVSVHRGSASGVARTDVPEHHGPFSIADDGFFHSTVGEQVSNKPNLMEVPQPDKIEGHWLSFNDPRLKGLKLDPDGGFEGRADRVPDVRLPEEESLIAVGDPLHRETSQFMPVGSATRVSSEPLAEIVDKLAALNTLLKNERPMVPGLQGPPVLHGPYEPLESMGPYQHLHGRPPPQFPHQMNNARHPFNPLDQHPLAPERIHQDPQHTFPPNIIPHPFNGPGGPRFDPVHSAMQHMPMPMPENFPPPHLLHGLPRGVPLPHPFNNMPGYIPEMNLIQGFPFNRQHGNYGSNGLGMPGSAVGAGHRPEVLERLIEMELRGNQKQTPPIAPGPGPGIYGSELDMAFRHR</sequence>
<reference evidence="2 3" key="1">
    <citation type="journal article" date="2019" name="Nat. Plants">
        <title>Stout camphor tree genome fills gaps in understanding of flowering plant genome evolution.</title>
        <authorList>
            <person name="Chaw S.M."/>
            <person name="Liu Y.C."/>
            <person name="Wu Y.W."/>
            <person name="Wang H.Y."/>
            <person name="Lin C.I."/>
            <person name="Wu C.S."/>
            <person name="Ke H.M."/>
            <person name="Chang L.Y."/>
            <person name="Hsu C.Y."/>
            <person name="Yang H.T."/>
            <person name="Sudianto E."/>
            <person name="Hsu M.H."/>
            <person name="Wu K.P."/>
            <person name="Wang L.N."/>
            <person name="Leebens-Mack J.H."/>
            <person name="Tsai I.J."/>
        </authorList>
    </citation>
    <scope>NUCLEOTIDE SEQUENCE [LARGE SCALE GENOMIC DNA]</scope>
    <source>
        <strain evidence="3">cv. Chaw 1501</strain>
        <tissue evidence="2">Young leaves</tissue>
    </source>
</reference>
<dbReference type="Proteomes" id="UP000283530">
    <property type="component" value="Unassembled WGS sequence"/>
</dbReference>
<gene>
    <name evidence="2" type="ORF">CKAN_01546800</name>
</gene>